<dbReference type="Pfam" id="PF13276">
    <property type="entry name" value="HTH_21"/>
    <property type="match status" value="1"/>
</dbReference>
<keyword evidence="8" id="KW-1185">Reference proteome</keyword>
<evidence type="ECO:0000313" key="7">
    <source>
        <dbReference type="EMBL" id="PJE32109.1"/>
    </source>
</evidence>
<dbReference type="SUPFAM" id="SSF53098">
    <property type="entry name" value="Ribonuclease H-like"/>
    <property type="match status" value="1"/>
</dbReference>
<accession>A0ABX4MJQ7</accession>
<dbReference type="EMBL" id="PGTD01000010">
    <property type="protein sequence ID" value="PJE31341.1"/>
    <property type="molecule type" value="Genomic_DNA"/>
</dbReference>
<dbReference type="InterPro" id="IPR002514">
    <property type="entry name" value="Transposase_8"/>
</dbReference>
<evidence type="ECO:0000259" key="1">
    <source>
        <dbReference type="PROSITE" id="PS50994"/>
    </source>
</evidence>
<dbReference type="EMBL" id="PGTD01000007">
    <property type="protein sequence ID" value="PJE32109.1"/>
    <property type="molecule type" value="Genomic_DNA"/>
</dbReference>
<evidence type="ECO:0000313" key="2">
    <source>
        <dbReference type="EMBL" id="PJE26516.1"/>
    </source>
</evidence>
<dbReference type="InterPro" id="IPR036397">
    <property type="entry name" value="RNaseH_sf"/>
</dbReference>
<dbReference type="EMBL" id="PGTD01000020">
    <property type="protein sequence ID" value="PJE26527.1"/>
    <property type="molecule type" value="Genomic_DNA"/>
</dbReference>
<dbReference type="NCBIfam" id="NF033516">
    <property type="entry name" value="transpos_IS3"/>
    <property type="match status" value="1"/>
</dbReference>
<dbReference type="InterPro" id="IPR048020">
    <property type="entry name" value="Transpos_IS3"/>
</dbReference>
<proteinExistence type="predicted"/>
<evidence type="ECO:0000313" key="8">
    <source>
        <dbReference type="Proteomes" id="UP000231702"/>
    </source>
</evidence>
<dbReference type="InterPro" id="IPR012337">
    <property type="entry name" value="RNaseH-like_sf"/>
</dbReference>
<dbReference type="InterPro" id="IPR001584">
    <property type="entry name" value="Integrase_cat-core"/>
</dbReference>
<evidence type="ECO:0000313" key="3">
    <source>
        <dbReference type="EMBL" id="PJE26527.1"/>
    </source>
</evidence>
<dbReference type="InterPro" id="IPR025948">
    <property type="entry name" value="HTH-like_dom"/>
</dbReference>
<gene>
    <name evidence="7" type="ORF">CVM39_03205</name>
    <name evidence="6" type="ORF">CVM39_03800</name>
    <name evidence="5" type="ORF">CVM39_04055</name>
    <name evidence="4" type="ORF">CVM39_04820</name>
    <name evidence="3" type="ORF">CVM39_17440</name>
    <name evidence="2" type="ORF">CVM39_17555</name>
</gene>
<comment type="caution">
    <text evidence="3">The sequence shown here is derived from an EMBL/GenBank/DDBJ whole genome shotgun (WGS) entry which is preliminary data.</text>
</comment>
<reference evidence="3 8" key="1">
    <citation type="journal article" date="2018" name="Int. J. Syst. Evol. Microbiol.">
        <title>Pseudooceanicola lipolyticus sp. nov., a marine alphaproteobacterium, reclassification of Oceanicola flagellatus as Pseudooceanicola flagellatus comb. nov. and emended description of the genus Pseudooceanicola.</title>
        <authorList>
            <person name="Huang M.-M."/>
            <person name="Guo L.-L."/>
            <person name="Wu Y.-H."/>
            <person name="Lai Q.-L."/>
            <person name="Shao Z.-Z."/>
            <person name="Wang C.-S."/>
            <person name="Wu M."/>
            <person name="Xu X.-W."/>
        </authorList>
    </citation>
    <scope>NUCLEOTIDE SEQUENCE [LARGE SCALE GENOMIC DNA]</scope>
    <source>
        <strain evidence="3 8">Ar-45</strain>
    </source>
</reference>
<dbReference type="Proteomes" id="UP000231702">
    <property type="component" value="Unassembled WGS sequence"/>
</dbReference>
<sequence>MRKSRFSEEQIIGILKEHQAGVGAKELCRKHGISDGTFYKWRSKYGGMEVSEAKRLKALEAENAKLKKMLAEHMLDVATLKEMPGKKLLKPGARRRAVDWAMKEKSYNQRRACALAGIDPRVYRRGSTRPADTELRERLKELSSERRRFGYRRLHLLLGREGWQVNWKKLYRIYREEGLTVRKRGGRKRAIGTRAPMALPQGPNQRWSLDFVSDSLSDGRRFRVLCVIDDFSRECLAAVVDTSLSGQRVGRELDNIARVRGYPCMVVSDNGTELTSNAILKWQEDRKVEWHYIAPGKPMQNGFVESFNGRLRDECLNEHLFANLRHARELISAWRDDYNHHRPHTSLDGLTPWEYHQRSVEDQTLNRAN</sequence>
<dbReference type="SUPFAM" id="SSF46689">
    <property type="entry name" value="Homeodomain-like"/>
    <property type="match status" value="1"/>
</dbReference>
<feature type="domain" description="Integrase catalytic" evidence="1">
    <location>
        <begin position="199"/>
        <end position="360"/>
    </location>
</feature>
<name>A0ABX4MJQ7_9RHOB</name>
<dbReference type="InterPro" id="IPR009057">
    <property type="entry name" value="Homeodomain-like_sf"/>
</dbReference>
<evidence type="ECO:0000313" key="4">
    <source>
        <dbReference type="EMBL" id="PJE30773.1"/>
    </source>
</evidence>
<dbReference type="EMBL" id="PGTD01000012">
    <property type="protein sequence ID" value="PJE30773.1"/>
    <property type="molecule type" value="Genomic_DNA"/>
</dbReference>
<dbReference type="Pfam" id="PF01527">
    <property type="entry name" value="HTH_Tnp_1"/>
    <property type="match status" value="1"/>
</dbReference>
<dbReference type="RefSeq" id="WP_097147574.1">
    <property type="nucleotide sequence ID" value="NZ_OBEA01000016.1"/>
</dbReference>
<dbReference type="Gene3D" id="3.30.420.10">
    <property type="entry name" value="Ribonuclease H-like superfamily/Ribonuclease H"/>
    <property type="match status" value="1"/>
</dbReference>
<dbReference type="EMBL" id="PGTD01000021">
    <property type="protein sequence ID" value="PJE26516.1"/>
    <property type="molecule type" value="Genomic_DNA"/>
</dbReference>
<evidence type="ECO:0000313" key="6">
    <source>
        <dbReference type="EMBL" id="PJE31341.1"/>
    </source>
</evidence>
<evidence type="ECO:0000313" key="5">
    <source>
        <dbReference type="EMBL" id="PJE30977.1"/>
    </source>
</evidence>
<dbReference type="PANTHER" id="PTHR47515">
    <property type="entry name" value="LOW CALCIUM RESPONSE LOCUS PROTEIN T"/>
    <property type="match status" value="1"/>
</dbReference>
<organism evidence="3 8">
    <name type="scientific">Pseudooceanicola antarcticus</name>
    <dbReference type="NCBI Taxonomy" id="1247613"/>
    <lineage>
        <taxon>Bacteria</taxon>
        <taxon>Pseudomonadati</taxon>
        <taxon>Pseudomonadota</taxon>
        <taxon>Alphaproteobacteria</taxon>
        <taxon>Rhodobacterales</taxon>
        <taxon>Paracoccaceae</taxon>
        <taxon>Pseudooceanicola</taxon>
    </lineage>
</organism>
<dbReference type="EMBL" id="PGTD01000011">
    <property type="protein sequence ID" value="PJE30977.1"/>
    <property type="molecule type" value="Genomic_DNA"/>
</dbReference>
<protein>
    <submittedName>
        <fullName evidence="3">IS3 family transposase</fullName>
    </submittedName>
</protein>
<dbReference type="PANTHER" id="PTHR47515:SF1">
    <property type="entry name" value="BLR2054 PROTEIN"/>
    <property type="match status" value="1"/>
</dbReference>
<dbReference type="PROSITE" id="PS50994">
    <property type="entry name" value="INTEGRASE"/>
    <property type="match status" value="1"/>
</dbReference>
<dbReference type="Pfam" id="PF13683">
    <property type="entry name" value="rve_3"/>
    <property type="match status" value="1"/>
</dbReference>